<feature type="domain" description="ABC transporter" evidence="4">
    <location>
        <begin position="6"/>
        <end position="256"/>
    </location>
</feature>
<dbReference type="InterPro" id="IPR003439">
    <property type="entry name" value="ABC_transporter-like_ATP-bd"/>
</dbReference>
<dbReference type="InterPro" id="IPR017871">
    <property type="entry name" value="ABC_transporter-like_CS"/>
</dbReference>
<organism evidence="5">
    <name type="scientific">marine metagenome</name>
    <dbReference type="NCBI Taxonomy" id="408172"/>
    <lineage>
        <taxon>unclassified sequences</taxon>
        <taxon>metagenomes</taxon>
        <taxon>ecological metagenomes</taxon>
    </lineage>
</organism>
<evidence type="ECO:0000256" key="2">
    <source>
        <dbReference type="ARBA" id="ARBA00022741"/>
    </source>
</evidence>
<evidence type="ECO:0000313" key="5">
    <source>
        <dbReference type="EMBL" id="SVB11274.1"/>
    </source>
</evidence>
<dbReference type="FunFam" id="3.40.50.300:FF:000016">
    <property type="entry name" value="Oligopeptide ABC transporter ATP-binding component"/>
    <property type="match status" value="1"/>
</dbReference>
<keyword evidence="1" id="KW-0813">Transport</keyword>
<dbReference type="InterPro" id="IPR027417">
    <property type="entry name" value="P-loop_NTPase"/>
</dbReference>
<dbReference type="Gene3D" id="3.40.50.300">
    <property type="entry name" value="P-loop containing nucleotide triphosphate hydrolases"/>
    <property type="match status" value="1"/>
</dbReference>
<dbReference type="InterPro" id="IPR050319">
    <property type="entry name" value="ABC_transp_ATP-bind"/>
</dbReference>
<dbReference type="PROSITE" id="PS00211">
    <property type="entry name" value="ABC_TRANSPORTER_1"/>
    <property type="match status" value="1"/>
</dbReference>
<dbReference type="InterPro" id="IPR013563">
    <property type="entry name" value="Oligopep_ABC_C"/>
</dbReference>
<dbReference type="PANTHER" id="PTHR43776">
    <property type="entry name" value="TRANSPORT ATP-BINDING PROTEIN"/>
    <property type="match status" value="1"/>
</dbReference>
<dbReference type="InterPro" id="IPR003593">
    <property type="entry name" value="AAA+_ATPase"/>
</dbReference>
<dbReference type="SMART" id="SM00382">
    <property type="entry name" value="AAA"/>
    <property type="match status" value="1"/>
</dbReference>
<accession>A0A382BC99</accession>
<protein>
    <recommendedName>
        <fullName evidence="4">ABC transporter domain-containing protein</fullName>
    </recommendedName>
</protein>
<evidence type="ECO:0000256" key="3">
    <source>
        <dbReference type="ARBA" id="ARBA00022840"/>
    </source>
</evidence>
<dbReference type="GO" id="GO:0016887">
    <property type="term" value="F:ATP hydrolysis activity"/>
    <property type="evidence" value="ECO:0007669"/>
    <property type="project" value="InterPro"/>
</dbReference>
<dbReference type="GO" id="GO:0005524">
    <property type="term" value="F:ATP binding"/>
    <property type="evidence" value="ECO:0007669"/>
    <property type="project" value="UniProtKB-KW"/>
</dbReference>
<dbReference type="GO" id="GO:0015833">
    <property type="term" value="P:peptide transport"/>
    <property type="evidence" value="ECO:0007669"/>
    <property type="project" value="InterPro"/>
</dbReference>
<dbReference type="Pfam" id="PF00005">
    <property type="entry name" value="ABC_tran"/>
    <property type="match status" value="1"/>
</dbReference>
<evidence type="ECO:0000256" key="1">
    <source>
        <dbReference type="ARBA" id="ARBA00022448"/>
    </source>
</evidence>
<name>A0A382BC99_9ZZZZ</name>
<proteinExistence type="predicted"/>
<dbReference type="EMBL" id="UINC01029104">
    <property type="protein sequence ID" value="SVB11274.1"/>
    <property type="molecule type" value="Genomic_DNA"/>
</dbReference>
<gene>
    <name evidence="5" type="ORF">METZ01_LOCUS164128</name>
</gene>
<dbReference type="CDD" id="cd03257">
    <property type="entry name" value="ABC_NikE_OppD_transporters"/>
    <property type="match status" value="1"/>
</dbReference>
<sequence>MNNTVIEAQNLVKYFPVRTGVIMGRTIGDVKAVDDISFGVSQAETFALVGESGCGKTTVANLILKLLDPTSGDILFQGKSLSRATGAEIRQYRRSVQAVLQDPYGALNPRMRVGHIIGEPLEVHGYSKRERNRLVQDALKSVGLPETSETQFPHEFSGGQRQRIGVARALTLEPELIILDEPVSNLDVSIRSQVLNLLKDLQEERGISFILISHDLASVEHMSHRIGVMYLGKLVEMGGAEQICDDPAHPYAASLVAASTPPTRTPPWQIPIVGEVPSAMETPSGCAFHPRCTYAMPVCREVTPSLTQLPDGRMVACHLYPDHIGNIDKSAALPALDLAAPASEASGTELDIEE</sequence>
<dbReference type="Pfam" id="PF08352">
    <property type="entry name" value="oligo_HPY"/>
    <property type="match status" value="1"/>
</dbReference>
<dbReference type="NCBIfam" id="TIGR01727">
    <property type="entry name" value="oligo_HPY"/>
    <property type="match status" value="1"/>
</dbReference>
<keyword evidence="2" id="KW-0547">Nucleotide-binding</keyword>
<dbReference type="PROSITE" id="PS50893">
    <property type="entry name" value="ABC_TRANSPORTER_2"/>
    <property type="match status" value="1"/>
</dbReference>
<keyword evidence="3" id="KW-0067">ATP-binding</keyword>
<reference evidence="5" key="1">
    <citation type="submission" date="2018-05" db="EMBL/GenBank/DDBJ databases">
        <authorList>
            <person name="Lanie J.A."/>
            <person name="Ng W.-L."/>
            <person name="Kazmierczak K.M."/>
            <person name="Andrzejewski T.M."/>
            <person name="Davidsen T.M."/>
            <person name="Wayne K.J."/>
            <person name="Tettelin H."/>
            <person name="Glass J.I."/>
            <person name="Rusch D."/>
            <person name="Podicherti R."/>
            <person name="Tsui H.-C.T."/>
            <person name="Winkler M.E."/>
        </authorList>
    </citation>
    <scope>NUCLEOTIDE SEQUENCE</scope>
</reference>
<dbReference type="GO" id="GO:0055085">
    <property type="term" value="P:transmembrane transport"/>
    <property type="evidence" value="ECO:0007669"/>
    <property type="project" value="UniProtKB-ARBA"/>
</dbReference>
<evidence type="ECO:0000259" key="4">
    <source>
        <dbReference type="PROSITE" id="PS50893"/>
    </source>
</evidence>
<dbReference type="SUPFAM" id="SSF52540">
    <property type="entry name" value="P-loop containing nucleoside triphosphate hydrolases"/>
    <property type="match status" value="1"/>
</dbReference>
<dbReference type="AlphaFoldDB" id="A0A382BC99"/>